<evidence type="ECO:0000259" key="9">
    <source>
        <dbReference type="SMART" id="SM00739"/>
    </source>
</evidence>
<dbReference type="Proteomes" id="UP000186156">
    <property type="component" value="Unassembled WGS sequence"/>
</dbReference>
<evidence type="ECO:0000256" key="5">
    <source>
        <dbReference type="HAMAP-Rule" id="MF_00948"/>
    </source>
</evidence>
<gene>
    <name evidence="5" type="primary">nusG</name>
    <name evidence="10" type="ORF">SAMN05421799_10370</name>
</gene>
<dbReference type="CDD" id="cd09891">
    <property type="entry name" value="NGN_Bact_1"/>
    <property type="match status" value="1"/>
</dbReference>
<organism evidence="10 11">
    <name type="scientific">Alicyclobacillus vulcanalis</name>
    <dbReference type="NCBI Taxonomy" id="252246"/>
    <lineage>
        <taxon>Bacteria</taxon>
        <taxon>Bacillati</taxon>
        <taxon>Bacillota</taxon>
        <taxon>Bacilli</taxon>
        <taxon>Bacillales</taxon>
        <taxon>Alicyclobacillaceae</taxon>
        <taxon>Alicyclobacillus</taxon>
    </lineage>
</organism>
<dbReference type="InterPro" id="IPR001062">
    <property type="entry name" value="Transcrpt_antiterm_NusG"/>
</dbReference>
<dbReference type="SMART" id="SM00739">
    <property type="entry name" value="KOW"/>
    <property type="match status" value="1"/>
</dbReference>
<dbReference type="PANTHER" id="PTHR30265">
    <property type="entry name" value="RHO-INTERACTING TRANSCRIPTION TERMINATION FACTOR NUSG"/>
    <property type="match status" value="1"/>
</dbReference>
<keyword evidence="3 5" id="KW-0805">Transcription regulation</keyword>
<feature type="domain" description="NusG-like N-terminal" evidence="8">
    <location>
        <begin position="5"/>
        <end position="116"/>
    </location>
</feature>
<dbReference type="SUPFAM" id="SSF82679">
    <property type="entry name" value="N-utilization substance G protein NusG, N-terminal domain"/>
    <property type="match status" value="1"/>
</dbReference>
<dbReference type="NCBIfam" id="TIGR00922">
    <property type="entry name" value="nusG"/>
    <property type="match status" value="1"/>
</dbReference>
<keyword evidence="4 5" id="KW-0804">Transcription</keyword>
<dbReference type="GO" id="GO:0032784">
    <property type="term" value="P:regulation of DNA-templated transcription elongation"/>
    <property type="evidence" value="ECO:0007669"/>
    <property type="project" value="InterPro"/>
</dbReference>
<dbReference type="SUPFAM" id="SSF50104">
    <property type="entry name" value="Translation proteins SH3-like domain"/>
    <property type="match status" value="1"/>
</dbReference>
<sequence length="181" mass="20359">MENLEKQWYVIHTYSGYENKVKSNLESRVQTMGMEDRIFRVVVPTEEAVEIKNGKKRVVQRKTYPGYVLVEMIMTDDSWYVVRNTPGVTGFVGSPGAGSKPMPLMPHEVEQILSSMGVGESKPVAQFKVGDVVRLTSGPFADMVGTVEEVHPEHQKLKVLVSMFGRETPLEADFTQVERLP</sequence>
<evidence type="ECO:0000256" key="1">
    <source>
        <dbReference type="ARBA" id="ARBA00022472"/>
    </source>
</evidence>
<dbReference type="GO" id="GO:0006353">
    <property type="term" value="P:DNA-templated transcription termination"/>
    <property type="evidence" value="ECO:0007669"/>
    <property type="project" value="UniProtKB-UniRule"/>
</dbReference>
<dbReference type="EMBL" id="FTOO01000003">
    <property type="protein sequence ID" value="SIS71880.1"/>
    <property type="molecule type" value="Genomic_DNA"/>
</dbReference>
<dbReference type="STRING" id="252246.SAMN05421799_10370"/>
<dbReference type="FunFam" id="3.30.70.940:FF:000002">
    <property type="entry name" value="Transcription termination/antitermination protein NusG"/>
    <property type="match status" value="1"/>
</dbReference>
<dbReference type="NCBIfam" id="TIGR01956">
    <property type="entry name" value="NusG_myco"/>
    <property type="match status" value="1"/>
</dbReference>
<accession>A0A1N7LDP0</accession>
<evidence type="ECO:0000256" key="4">
    <source>
        <dbReference type="ARBA" id="ARBA00023163"/>
    </source>
</evidence>
<dbReference type="PANTHER" id="PTHR30265:SF2">
    <property type="entry name" value="TRANSCRIPTION TERMINATION_ANTITERMINATION PROTEIN NUSG"/>
    <property type="match status" value="1"/>
</dbReference>
<dbReference type="Pfam" id="PF02357">
    <property type="entry name" value="NusG"/>
    <property type="match status" value="1"/>
</dbReference>
<comment type="function">
    <text evidence="5 7">Participates in transcription elongation, termination and antitermination.</text>
</comment>
<evidence type="ECO:0000259" key="8">
    <source>
        <dbReference type="SMART" id="SM00738"/>
    </source>
</evidence>
<dbReference type="FunFam" id="2.30.30.30:FF:000002">
    <property type="entry name" value="Transcription termination/antitermination factor NusG"/>
    <property type="match status" value="1"/>
</dbReference>
<dbReference type="GO" id="GO:0006354">
    <property type="term" value="P:DNA-templated transcription elongation"/>
    <property type="evidence" value="ECO:0007669"/>
    <property type="project" value="UniProtKB-UniRule"/>
</dbReference>
<evidence type="ECO:0000313" key="10">
    <source>
        <dbReference type="EMBL" id="SIS71880.1"/>
    </source>
</evidence>
<dbReference type="Pfam" id="PF00467">
    <property type="entry name" value="KOW"/>
    <property type="match status" value="1"/>
</dbReference>
<keyword evidence="11" id="KW-1185">Reference proteome</keyword>
<dbReference type="RefSeq" id="WP_076345549.1">
    <property type="nucleotide sequence ID" value="NZ_FTOO01000003.1"/>
</dbReference>
<evidence type="ECO:0000256" key="2">
    <source>
        <dbReference type="ARBA" id="ARBA00022814"/>
    </source>
</evidence>
<dbReference type="SMART" id="SM00738">
    <property type="entry name" value="NGN"/>
    <property type="match status" value="1"/>
</dbReference>
<dbReference type="InterPro" id="IPR036735">
    <property type="entry name" value="NGN_dom_sf"/>
</dbReference>
<dbReference type="InterPro" id="IPR014722">
    <property type="entry name" value="Rib_uL2_dom2"/>
</dbReference>
<dbReference type="AlphaFoldDB" id="A0A1N7LDP0"/>
<dbReference type="Gene3D" id="2.30.30.30">
    <property type="match status" value="1"/>
</dbReference>
<dbReference type="InterPro" id="IPR010216">
    <property type="entry name" value="Transcrpt_antiterm_NusG_myco"/>
</dbReference>
<name>A0A1N7LDP0_9BACL</name>
<protein>
    <recommendedName>
        <fullName evidence="5 6">Transcription termination/antitermination protein NusG</fullName>
    </recommendedName>
</protein>
<dbReference type="InterPro" id="IPR005824">
    <property type="entry name" value="KOW"/>
</dbReference>
<dbReference type="InterPro" id="IPR047050">
    <property type="entry name" value="NGN"/>
</dbReference>
<comment type="similarity">
    <text evidence="5 7">Belongs to the NusG family.</text>
</comment>
<keyword evidence="1 5" id="KW-0806">Transcription termination</keyword>
<dbReference type="GO" id="GO:0031564">
    <property type="term" value="P:transcription antitermination"/>
    <property type="evidence" value="ECO:0007669"/>
    <property type="project" value="UniProtKB-UniRule"/>
</dbReference>
<dbReference type="OrthoDB" id="9809075at2"/>
<evidence type="ECO:0000256" key="7">
    <source>
        <dbReference type="RuleBase" id="RU000538"/>
    </source>
</evidence>
<feature type="domain" description="KOW" evidence="9">
    <location>
        <begin position="126"/>
        <end position="153"/>
    </location>
</feature>
<dbReference type="Gene3D" id="3.30.70.940">
    <property type="entry name" value="NusG, N-terminal domain"/>
    <property type="match status" value="1"/>
</dbReference>
<dbReference type="GO" id="GO:0005829">
    <property type="term" value="C:cytosol"/>
    <property type="evidence" value="ECO:0007669"/>
    <property type="project" value="TreeGrafter"/>
</dbReference>
<dbReference type="InterPro" id="IPR043425">
    <property type="entry name" value="NusG-like"/>
</dbReference>
<evidence type="ECO:0000256" key="3">
    <source>
        <dbReference type="ARBA" id="ARBA00023015"/>
    </source>
</evidence>
<evidence type="ECO:0000313" key="11">
    <source>
        <dbReference type="Proteomes" id="UP000186156"/>
    </source>
</evidence>
<dbReference type="InterPro" id="IPR008991">
    <property type="entry name" value="Translation_prot_SH3-like_sf"/>
</dbReference>
<proteinExistence type="inferred from homology"/>
<reference evidence="11" key="1">
    <citation type="submission" date="2017-01" db="EMBL/GenBank/DDBJ databases">
        <authorList>
            <person name="Varghese N."/>
            <person name="Submissions S."/>
        </authorList>
    </citation>
    <scope>NUCLEOTIDE SEQUENCE [LARGE SCALE GENOMIC DNA]</scope>
    <source>
        <strain evidence="11">DSM 16176</strain>
    </source>
</reference>
<dbReference type="InterPro" id="IPR006645">
    <property type="entry name" value="NGN-like_dom"/>
</dbReference>
<dbReference type="HAMAP" id="MF_00948">
    <property type="entry name" value="NusG"/>
    <property type="match status" value="1"/>
</dbReference>
<dbReference type="PRINTS" id="PR00338">
    <property type="entry name" value="NUSGTNSCPFCT"/>
</dbReference>
<evidence type="ECO:0000256" key="6">
    <source>
        <dbReference type="NCBIfam" id="TIGR01956"/>
    </source>
</evidence>
<keyword evidence="2 5" id="KW-0889">Transcription antitermination</keyword>
<dbReference type="CDD" id="cd06091">
    <property type="entry name" value="KOW_NusG"/>
    <property type="match status" value="1"/>
</dbReference>